<dbReference type="Bgee" id="ENSAMXG00000042041">
    <property type="expression patterns" value="Expressed in muscle tissue and 8 other cell types or tissues"/>
</dbReference>
<dbReference type="PANTHER" id="PTHR24100:SF151">
    <property type="entry name" value="ICOS LIGAND"/>
    <property type="match status" value="1"/>
</dbReference>
<keyword evidence="4" id="KW-1015">Disulfide bond</keyword>
<keyword evidence="9" id="KW-1185">Reference proteome</keyword>
<dbReference type="InterPro" id="IPR036179">
    <property type="entry name" value="Ig-like_dom_sf"/>
</dbReference>
<dbReference type="InParanoid" id="A0A3B1K7S2"/>
<evidence type="ECO:0000256" key="3">
    <source>
        <dbReference type="ARBA" id="ARBA00023136"/>
    </source>
</evidence>
<keyword evidence="5" id="KW-0325">Glycoprotein</keyword>
<dbReference type="GO" id="GO:0050852">
    <property type="term" value="P:T cell receptor signaling pathway"/>
    <property type="evidence" value="ECO:0007669"/>
    <property type="project" value="TreeGrafter"/>
</dbReference>
<protein>
    <recommendedName>
        <fullName evidence="7">Ig-like domain-containing protein</fullName>
    </recommendedName>
</protein>
<dbReference type="GO" id="GO:0001817">
    <property type="term" value="P:regulation of cytokine production"/>
    <property type="evidence" value="ECO:0007669"/>
    <property type="project" value="TreeGrafter"/>
</dbReference>
<accession>A0A3B1K7S2</accession>
<reference evidence="9" key="2">
    <citation type="journal article" date="2014" name="Nat. Commun.">
        <title>The cavefish genome reveals candidate genes for eye loss.</title>
        <authorList>
            <person name="McGaugh S.E."/>
            <person name="Gross J.B."/>
            <person name="Aken B."/>
            <person name="Blin M."/>
            <person name="Borowsky R."/>
            <person name="Chalopin D."/>
            <person name="Hinaux H."/>
            <person name="Jeffery W.R."/>
            <person name="Keene A."/>
            <person name="Ma L."/>
            <person name="Minx P."/>
            <person name="Murphy D."/>
            <person name="O'Quin K.E."/>
            <person name="Retaux S."/>
            <person name="Rohner N."/>
            <person name="Searle S.M."/>
            <person name="Stahl B.A."/>
            <person name="Tabin C."/>
            <person name="Volff J.N."/>
            <person name="Yoshizawa M."/>
            <person name="Warren W.C."/>
        </authorList>
    </citation>
    <scope>NUCLEOTIDE SEQUENCE [LARGE SCALE GENOMIC DNA]</scope>
    <source>
        <strain evidence="9">female</strain>
    </source>
</reference>
<dbReference type="STRING" id="7994.ENSAMXP00000049679"/>
<dbReference type="AlphaFoldDB" id="A0A3B1K7S2"/>
<dbReference type="SMART" id="SM00409">
    <property type="entry name" value="IG"/>
    <property type="match status" value="2"/>
</dbReference>
<evidence type="ECO:0000256" key="2">
    <source>
        <dbReference type="ARBA" id="ARBA00022729"/>
    </source>
</evidence>
<name>A0A3B1K7S2_ASTMX</name>
<dbReference type="InterPro" id="IPR013783">
    <property type="entry name" value="Ig-like_fold"/>
</dbReference>
<feature type="domain" description="Ig-like" evidence="7">
    <location>
        <begin position="12"/>
        <end position="124"/>
    </location>
</feature>
<dbReference type="GO" id="GO:1903037">
    <property type="term" value="P:regulation of leukocyte cell-cell adhesion"/>
    <property type="evidence" value="ECO:0007669"/>
    <property type="project" value="UniProtKB-ARBA"/>
</dbReference>
<dbReference type="PROSITE" id="PS50835">
    <property type="entry name" value="IG_LIKE"/>
    <property type="match status" value="2"/>
</dbReference>
<evidence type="ECO:0000256" key="1">
    <source>
        <dbReference type="ARBA" id="ARBA00004370"/>
    </source>
</evidence>
<dbReference type="GeneTree" id="ENSGT01050000244843"/>
<keyword evidence="3" id="KW-0472">Membrane</keyword>
<dbReference type="InterPro" id="IPR050504">
    <property type="entry name" value="IgSF_BTN/MOG"/>
</dbReference>
<reference evidence="8" key="4">
    <citation type="submission" date="2025-09" db="UniProtKB">
        <authorList>
            <consortium name="Ensembl"/>
        </authorList>
    </citation>
    <scope>IDENTIFICATION</scope>
</reference>
<dbReference type="SUPFAM" id="SSF48726">
    <property type="entry name" value="Immunoglobulin"/>
    <property type="match status" value="2"/>
</dbReference>
<evidence type="ECO:0000313" key="8">
    <source>
        <dbReference type="Ensembl" id="ENSAMXP00000049679.1"/>
    </source>
</evidence>
<dbReference type="PANTHER" id="PTHR24100">
    <property type="entry name" value="BUTYROPHILIN"/>
    <property type="match status" value="1"/>
</dbReference>
<dbReference type="Gene3D" id="2.60.40.10">
    <property type="entry name" value="Immunoglobulins"/>
    <property type="match status" value="2"/>
</dbReference>
<dbReference type="GO" id="GO:0050863">
    <property type="term" value="P:regulation of T cell activation"/>
    <property type="evidence" value="ECO:0007669"/>
    <property type="project" value="UniProtKB-ARBA"/>
</dbReference>
<evidence type="ECO:0000256" key="4">
    <source>
        <dbReference type="ARBA" id="ARBA00023157"/>
    </source>
</evidence>
<dbReference type="Proteomes" id="UP000018467">
    <property type="component" value="Unassembled WGS sequence"/>
</dbReference>
<dbReference type="Ensembl" id="ENSAMXT00000034581.1">
    <property type="protein sequence ID" value="ENSAMXP00000049679.1"/>
    <property type="gene ID" value="ENSAMXG00000042041.1"/>
</dbReference>
<dbReference type="InterPro" id="IPR007110">
    <property type="entry name" value="Ig-like_dom"/>
</dbReference>
<dbReference type="InterPro" id="IPR003599">
    <property type="entry name" value="Ig_sub"/>
</dbReference>
<evidence type="ECO:0000259" key="7">
    <source>
        <dbReference type="PROSITE" id="PS50835"/>
    </source>
</evidence>
<organism evidence="8 9">
    <name type="scientific">Astyanax mexicanus</name>
    <name type="common">Blind cave fish</name>
    <name type="synonym">Astyanax fasciatus mexicanus</name>
    <dbReference type="NCBI Taxonomy" id="7994"/>
    <lineage>
        <taxon>Eukaryota</taxon>
        <taxon>Metazoa</taxon>
        <taxon>Chordata</taxon>
        <taxon>Craniata</taxon>
        <taxon>Vertebrata</taxon>
        <taxon>Euteleostomi</taxon>
        <taxon>Actinopterygii</taxon>
        <taxon>Neopterygii</taxon>
        <taxon>Teleostei</taxon>
        <taxon>Ostariophysi</taxon>
        <taxon>Characiformes</taxon>
        <taxon>Characoidei</taxon>
        <taxon>Acestrorhamphidae</taxon>
        <taxon>Acestrorhamphinae</taxon>
        <taxon>Astyanax</taxon>
    </lineage>
</organism>
<dbReference type="SMART" id="SM00406">
    <property type="entry name" value="IGv"/>
    <property type="match status" value="2"/>
</dbReference>
<feature type="domain" description="Ig-like" evidence="7">
    <location>
        <begin position="153"/>
        <end position="249"/>
    </location>
</feature>
<evidence type="ECO:0000256" key="5">
    <source>
        <dbReference type="ARBA" id="ARBA00023180"/>
    </source>
</evidence>
<dbReference type="FunFam" id="2.60.40.10:FF:000142">
    <property type="entry name" value="V-set domain-containing T-cell activation inhibitor 1"/>
    <property type="match status" value="2"/>
</dbReference>
<reference evidence="9" key="1">
    <citation type="submission" date="2013-03" db="EMBL/GenBank/DDBJ databases">
        <authorList>
            <person name="Jeffery W."/>
            <person name="Warren W."/>
            <person name="Wilson R.K."/>
        </authorList>
    </citation>
    <scope>NUCLEOTIDE SEQUENCE</scope>
    <source>
        <strain evidence="9">female</strain>
    </source>
</reference>
<sequence>MQQLFLKRINIPLGFTLFFILILVRLKLVGAAAPLVAEAGEDLVLPCSLQPSISGLMVEWIRTDLNKVDTIVHLYEDLRDRNYDQLESYRGRTALFYEELQKGNTSLKLSAIQTSDEGAYQCHVASITWHDEAMVYIIILFHFVAENFVVVGPVGPLVAEADQDELILPCSLHPNISAEGMMVEWIRTDLNEVDTIVHLYEDRKDRNYDQLESYRGRTALFFEELQKGNTSLKLSAIQPSDEGAYQCHVASITCHNKAIVYVELLHNSLTLVQIWRLFGHSITVRILSDSLFLKYWRHNLEMCLGSL</sequence>
<evidence type="ECO:0000313" key="9">
    <source>
        <dbReference type="Proteomes" id="UP000018467"/>
    </source>
</evidence>
<reference evidence="8" key="3">
    <citation type="submission" date="2025-08" db="UniProtKB">
        <authorList>
            <consortium name="Ensembl"/>
        </authorList>
    </citation>
    <scope>IDENTIFICATION</scope>
</reference>
<dbReference type="Pfam" id="PF07686">
    <property type="entry name" value="V-set"/>
    <property type="match status" value="2"/>
</dbReference>
<evidence type="ECO:0000256" key="6">
    <source>
        <dbReference type="ARBA" id="ARBA00023319"/>
    </source>
</evidence>
<keyword evidence="6" id="KW-0393">Immunoglobulin domain</keyword>
<keyword evidence="2" id="KW-0732">Signal</keyword>
<proteinExistence type="predicted"/>
<dbReference type="GO" id="GO:0005102">
    <property type="term" value="F:signaling receptor binding"/>
    <property type="evidence" value="ECO:0007669"/>
    <property type="project" value="TreeGrafter"/>
</dbReference>
<comment type="subcellular location">
    <subcellularLocation>
        <location evidence="1">Membrane</location>
    </subcellularLocation>
</comment>
<dbReference type="GO" id="GO:0009897">
    <property type="term" value="C:external side of plasma membrane"/>
    <property type="evidence" value="ECO:0007669"/>
    <property type="project" value="TreeGrafter"/>
</dbReference>
<dbReference type="InterPro" id="IPR013106">
    <property type="entry name" value="Ig_V-set"/>
</dbReference>